<feature type="transmembrane region" description="Helical" evidence="1">
    <location>
        <begin position="265"/>
        <end position="287"/>
    </location>
</feature>
<dbReference type="PANTHER" id="PTHR23028:SF53">
    <property type="entry name" value="ACYL_TRANSF_3 DOMAIN-CONTAINING PROTEIN"/>
    <property type="match status" value="1"/>
</dbReference>
<gene>
    <name evidence="3" type="ORF">DJ013_10675</name>
</gene>
<feature type="transmembrane region" description="Helical" evidence="1">
    <location>
        <begin position="239"/>
        <end position="259"/>
    </location>
</feature>
<keyword evidence="3" id="KW-0808">Transferase</keyword>
<feature type="transmembrane region" description="Helical" evidence="1">
    <location>
        <begin position="299"/>
        <end position="316"/>
    </location>
</feature>
<keyword evidence="1" id="KW-0472">Membrane</keyword>
<feature type="transmembrane region" description="Helical" evidence="1">
    <location>
        <begin position="12"/>
        <end position="31"/>
    </location>
</feature>
<feature type="transmembrane region" description="Helical" evidence="1">
    <location>
        <begin position="322"/>
        <end position="345"/>
    </location>
</feature>
<reference evidence="3 4" key="1">
    <citation type="submission" date="2018-05" db="EMBL/GenBank/DDBJ databases">
        <title>Complete genome sequence of Arcticibacterium luteifluviistationis SM1504T, a cytophagaceae bacterium isolated from Arctic surface seawater.</title>
        <authorList>
            <person name="Li Y."/>
            <person name="Qin Q.-L."/>
        </authorList>
    </citation>
    <scope>NUCLEOTIDE SEQUENCE [LARGE SCALE GENOMIC DNA]</scope>
    <source>
        <strain evidence="3 4">SM1504</strain>
    </source>
</reference>
<dbReference type="Pfam" id="PF01757">
    <property type="entry name" value="Acyl_transf_3"/>
    <property type="match status" value="1"/>
</dbReference>
<organism evidence="3 4">
    <name type="scientific">Arcticibacterium luteifluviistationis</name>
    <dbReference type="NCBI Taxonomy" id="1784714"/>
    <lineage>
        <taxon>Bacteria</taxon>
        <taxon>Pseudomonadati</taxon>
        <taxon>Bacteroidota</taxon>
        <taxon>Cytophagia</taxon>
        <taxon>Cytophagales</taxon>
        <taxon>Leadbetterellaceae</taxon>
        <taxon>Arcticibacterium</taxon>
    </lineage>
</organism>
<evidence type="ECO:0000313" key="3">
    <source>
        <dbReference type="EMBL" id="AWV98607.1"/>
    </source>
</evidence>
<sequence>MNSARINNFDLIRLVAALQVLVYHGLTHFSLNSIYQEKIKAVISYFPGVPIFFTISGFLIYKSIERNNHDLKRYFKNRLIRIFPALFVCLVFTIVLLFLSKELTVSDFFSSSFWIWILAQLSIFQFYKMPSLASWGVGHPNGSLWSISVELQYYFFLPLLFLSVFRWRRTKLIQNLTFIVLGLLSVVYASFQKTVIIESEIAGNIMGVMLFNYLYFFCIGILIYINFEFLSKFLKNKGLLWLGLFITYMLVFRNWLGLFDNIYEVSVYGVAGATLLALATISLTYTLPSLSNKLLRGNDISYGIYIYHMPIFNYLIHQQREISWQKLFLICAIVICVAYLSWRFIEKKMLQFKL</sequence>
<dbReference type="InterPro" id="IPR050879">
    <property type="entry name" value="Acyltransferase_3"/>
</dbReference>
<dbReference type="InterPro" id="IPR002656">
    <property type="entry name" value="Acyl_transf_3_dom"/>
</dbReference>
<feature type="transmembrane region" description="Helical" evidence="1">
    <location>
        <begin position="147"/>
        <end position="165"/>
    </location>
</feature>
<feature type="transmembrane region" description="Helical" evidence="1">
    <location>
        <begin position="81"/>
        <end position="99"/>
    </location>
</feature>
<accession>A0A2Z4GBN5</accession>
<dbReference type="GO" id="GO:0016020">
    <property type="term" value="C:membrane"/>
    <property type="evidence" value="ECO:0007669"/>
    <property type="project" value="TreeGrafter"/>
</dbReference>
<feature type="transmembrane region" description="Helical" evidence="1">
    <location>
        <begin position="43"/>
        <end position="61"/>
    </location>
</feature>
<dbReference type="RefSeq" id="WP_111371800.1">
    <property type="nucleotide sequence ID" value="NZ_CP029480.1"/>
</dbReference>
<protein>
    <submittedName>
        <fullName evidence="3">Acyltransferase</fullName>
    </submittedName>
</protein>
<dbReference type="Proteomes" id="UP000249873">
    <property type="component" value="Chromosome"/>
</dbReference>
<evidence type="ECO:0000256" key="1">
    <source>
        <dbReference type="SAM" id="Phobius"/>
    </source>
</evidence>
<dbReference type="GO" id="GO:0016747">
    <property type="term" value="F:acyltransferase activity, transferring groups other than amino-acyl groups"/>
    <property type="evidence" value="ECO:0007669"/>
    <property type="project" value="InterPro"/>
</dbReference>
<dbReference type="GO" id="GO:0000271">
    <property type="term" value="P:polysaccharide biosynthetic process"/>
    <property type="evidence" value="ECO:0007669"/>
    <property type="project" value="TreeGrafter"/>
</dbReference>
<evidence type="ECO:0000259" key="2">
    <source>
        <dbReference type="Pfam" id="PF01757"/>
    </source>
</evidence>
<dbReference type="OrthoDB" id="9796461at2"/>
<dbReference type="PANTHER" id="PTHR23028">
    <property type="entry name" value="ACETYLTRANSFERASE"/>
    <property type="match status" value="1"/>
</dbReference>
<keyword evidence="3" id="KW-0012">Acyltransferase</keyword>
<dbReference type="EMBL" id="CP029480">
    <property type="protein sequence ID" value="AWV98607.1"/>
    <property type="molecule type" value="Genomic_DNA"/>
</dbReference>
<dbReference type="KEGG" id="als:DJ013_10675"/>
<feature type="domain" description="Acyltransferase 3" evidence="2">
    <location>
        <begin position="7"/>
        <end position="342"/>
    </location>
</feature>
<feature type="transmembrane region" description="Helical" evidence="1">
    <location>
        <begin position="203"/>
        <end position="227"/>
    </location>
</feature>
<keyword evidence="1" id="KW-1133">Transmembrane helix</keyword>
<proteinExistence type="predicted"/>
<name>A0A2Z4GBN5_9BACT</name>
<feature type="transmembrane region" description="Helical" evidence="1">
    <location>
        <begin position="172"/>
        <end position="191"/>
    </location>
</feature>
<dbReference type="AlphaFoldDB" id="A0A2Z4GBN5"/>
<keyword evidence="1" id="KW-0812">Transmembrane</keyword>
<evidence type="ECO:0000313" key="4">
    <source>
        <dbReference type="Proteomes" id="UP000249873"/>
    </source>
</evidence>
<keyword evidence="4" id="KW-1185">Reference proteome</keyword>